<accession>A0A645F7C3</accession>
<dbReference type="AlphaFoldDB" id="A0A645F7C3"/>
<name>A0A645F7C3_9ZZZZ</name>
<sequence>MRSSISVMLPVVSGTTFTPSRALSRCLRLLSELACFTPSNCAIRSVSSPSRARCSVVSMPFSSSRLTTRASREPNDASMLLFVSTTGALDGMNTSVEESIFSLPTPTRLRTETRAHTVMMTASRFTLYPISSLYRVQSGSQSPSQSILAHLCG</sequence>
<comment type="caution">
    <text evidence="1">The sequence shown here is derived from an EMBL/GenBank/DDBJ whole genome shotgun (WGS) entry which is preliminary data.</text>
</comment>
<reference evidence="1" key="1">
    <citation type="submission" date="2019-08" db="EMBL/GenBank/DDBJ databases">
        <authorList>
            <person name="Kucharzyk K."/>
            <person name="Murdoch R.W."/>
            <person name="Higgins S."/>
            <person name="Loffler F."/>
        </authorList>
    </citation>
    <scope>NUCLEOTIDE SEQUENCE</scope>
</reference>
<evidence type="ECO:0000313" key="1">
    <source>
        <dbReference type="EMBL" id="MPN10117.1"/>
    </source>
</evidence>
<gene>
    <name evidence="1" type="ORF">SDC9_157410</name>
</gene>
<dbReference type="EMBL" id="VSSQ01056261">
    <property type="protein sequence ID" value="MPN10117.1"/>
    <property type="molecule type" value="Genomic_DNA"/>
</dbReference>
<proteinExistence type="predicted"/>
<protein>
    <submittedName>
        <fullName evidence="1">Uncharacterized protein</fullName>
    </submittedName>
</protein>
<organism evidence="1">
    <name type="scientific">bioreactor metagenome</name>
    <dbReference type="NCBI Taxonomy" id="1076179"/>
    <lineage>
        <taxon>unclassified sequences</taxon>
        <taxon>metagenomes</taxon>
        <taxon>ecological metagenomes</taxon>
    </lineage>
</organism>